<dbReference type="Pfam" id="PF01171">
    <property type="entry name" value="ATP_bind_3"/>
    <property type="match status" value="1"/>
</dbReference>
<evidence type="ECO:0000256" key="4">
    <source>
        <dbReference type="ARBA" id="ARBA00022694"/>
    </source>
</evidence>
<reference evidence="9 10" key="1">
    <citation type="submission" date="2018-02" db="EMBL/GenBank/DDBJ databases">
        <title>Reclassifiation of [Polyangium] brachysporum DSM 7029 as Guopingzhaonella breviflexa gen. nov., sp. nov., a member of the family Comamonadaceae.</title>
        <authorList>
            <person name="Tang B."/>
        </authorList>
    </citation>
    <scope>NUCLEOTIDE SEQUENCE [LARGE SCALE GENOMIC DNA]</scope>
    <source>
        <strain evidence="9 10">DSM 15344</strain>
    </source>
</reference>
<evidence type="ECO:0000256" key="1">
    <source>
        <dbReference type="ARBA" id="ARBA00004496"/>
    </source>
</evidence>
<keyword evidence="3 8" id="KW-0436">Ligase</keyword>
<comment type="catalytic activity">
    <reaction evidence="7 8">
        <text>cytidine(34) in tRNA(Ile2) + L-lysine + ATP = lysidine(34) in tRNA(Ile2) + AMP + diphosphate + H(+)</text>
        <dbReference type="Rhea" id="RHEA:43744"/>
        <dbReference type="Rhea" id="RHEA-COMP:10625"/>
        <dbReference type="Rhea" id="RHEA-COMP:10670"/>
        <dbReference type="ChEBI" id="CHEBI:15378"/>
        <dbReference type="ChEBI" id="CHEBI:30616"/>
        <dbReference type="ChEBI" id="CHEBI:32551"/>
        <dbReference type="ChEBI" id="CHEBI:33019"/>
        <dbReference type="ChEBI" id="CHEBI:82748"/>
        <dbReference type="ChEBI" id="CHEBI:83665"/>
        <dbReference type="ChEBI" id="CHEBI:456215"/>
        <dbReference type="EC" id="6.3.4.19"/>
    </reaction>
</comment>
<name>A0A2S5T618_9BURK</name>
<comment type="subcellular location">
    <subcellularLocation>
        <location evidence="1 8">Cytoplasm</location>
    </subcellularLocation>
</comment>
<dbReference type="HAMAP" id="MF_01161">
    <property type="entry name" value="tRNA_Ile_lys_synt"/>
    <property type="match status" value="1"/>
</dbReference>
<comment type="function">
    <text evidence="8">Ligates lysine onto the cytidine present at position 34 of the AUA codon-specific tRNA(Ile) that contains the anticodon CAU, in an ATP-dependent manner. Cytidine is converted to lysidine, thus changing the amino acid specificity of the tRNA from methionine to isoleucine.</text>
</comment>
<dbReference type="GO" id="GO:0032267">
    <property type="term" value="F:tRNA(Ile)-lysidine synthase activity"/>
    <property type="evidence" value="ECO:0007669"/>
    <property type="project" value="UniProtKB-EC"/>
</dbReference>
<evidence type="ECO:0000256" key="2">
    <source>
        <dbReference type="ARBA" id="ARBA00022490"/>
    </source>
</evidence>
<dbReference type="Pfam" id="PF11734">
    <property type="entry name" value="TilS_C"/>
    <property type="match status" value="1"/>
</dbReference>
<evidence type="ECO:0000313" key="10">
    <source>
        <dbReference type="Proteomes" id="UP000239406"/>
    </source>
</evidence>
<organism evidence="9 10">
    <name type="scientific">Caldimonas thermodepolymerans</name>
    <dbReference type="NCBI Taxonomy" id="215580"/>
    <lineage>
        <taxon>Bacteria</taxon>
        <taxon>Pseudomonadati</taxon>
        <taxon>Pseudomonadota</taxon>
        <taxon>Betaproteobacteria</taxon>
        <taxon>Burkholderiales</taxon>
        <taxon>Sphaerotilaceae</taxon>
        <taxon>Caldimonas</taxon>
    </lineage>
</organism>
<dbReference type="GO" id="GO:0006400">
    <property type="term" value="P:tRNA modification"/>
    <property type="evidence" value="ECO:0007669"/>
    <property type="project" value="UniProtKB-UniRule"/>
</dbReference>
<feature type="binding site" evidence="8">
    <location>
        <begin position="17"/>
        <end position="22"/>
    </location>
    <ligand>
        <name>ATP</name>
        <dbReference type="ChEBI" id="CHEBI:30616"/>
    </ligand>
</feature>
<dbReference type="InterPro" id="IPR014729">
    <property type="entry name" value="Rossmann-like_a/b/a_fold"/>
</dbReference>
<dbReference type="InterPro" id="IPR012094">
    <property type="entry name" value="tRNA_Ile_lys_synt"/>
</dbReference>
<keyword evidence="6 8" id="KW-0067">ATP-binding</keyword>
<accession>A0A2S5T618</accession>
<dbReference type="PANTHER" id="PTHR43033">
    <property type="entry name" value="TRNA(ILE)-LYSIDINE SYNTHASE-RELATED"/>
    <property type="match status" value="1"/>
</dbReference>
<dbReference type="InterPro" id="IPR012796">
    <property type="entry name" value="Lysidine-tRNA-synth_C"/>
</dbReference>
<dbReference type="Gene3D" id="3.40.50.620">
    <property type="entry name" value="HUPs"/>
    <property type="match status" value="1"/>
</dbReference>
<keyword evidence="2 8" id="KW-0963">Cytoplasm</keyword>
<dbReference type="Gene3D" id="1.20.59.20">
    <property type="match status" value="1"/>
</dbReference>
<sequence length="441" mass="48031">MNARLSADRPCVAVAYSGGRDSSALLHATLRAARDAGVQVLALHVHHGLQPQADAWLDHCERQCAAWRRRGWPVTFVSRRLDLRPGKGESIEAVARDARYAALREMALSHGANTVLLAHHRQDQAETFLLQALRGAGVAGLAGMPVAVERDGVAWVRPWLAQPRAAIEAYVRRYRLRYVDDDSNADARYARNRLRLQVWPALTQAFGQAEAALADAAAWAREAAACLDELAAQDLAVVATPQGLQLQPWQALGAARARNALRAWYRAQAGEPLPASWVDRLWDELPCVRTGQWPLPQGVLRSYRGVLRWQPAVAAAPAGAPMPETLLQVRRAGRYELPGWGGVLHVERCDGCGGVPLALLEALRLVPRQGGERFQAGAGRPPRSLKKQFQQAGVPGWARQGPLLYAGDALVFVPGLGLDARAVAMPGRSRVTLRWEPLAPA</sequence>
<dbReference type="PANTHER" id="PTHR43033:SF1">
    <property type="entry name" value="TRNA(ILE)-LYSIDINE SYNTHASE-RELATED"/>
    <property type="match status" value="1"/>
</dbReference>
<keyword evidence="10" id="KW-1185">Reference proteome</keyword>
<dbReference type="GO" id="GO:0005737">
    <property type="term" value="C:cytoplasm"/>
    <property type="evidence" value="ECO:0007669"/>
    <property type="project" value="UniProtKB-SubCell"/>
</dbReference>
<dbReference type="InterPro" id="IPR011063">
    <property type="entry name" value="TilS/TtcA_N"/>
</dbReference>
<dbReference type="Proteomes" id="UP000239406">
    <property type="component" value="Unassembled WGS sequence"/>
</dbReference>
<dbReference type="EMBL" id="PSNY01000006">
    <property type="protein sequence ID" value="PPE70307.1"/>
    <property type="molecule type" value="Genomic_DNA"/>
</dbReference>
<gene>
    <name evidence="8 9" type="primary">tilS</name>
    <name evidence="9" type="ORF">C1702_06375</name>
</gene>
<dbReference type="SUPFAM" id="SSF52402">
    <property type="entry name" value="Adenine nucleotide alpha hydrolases-like"/>
    <property type="match status" value="1"/>
</dbReference>
<evidence type="ECO:0000256" key="5">
    <source>
        <dbReference type="ARBA" id="ARBA00022741"/>
    </source>
</evidence>
<evidence type="ECO:0000256" key="6">
    <source>
        <dbReference type="ARBA" id="ARBA00022840"/>
    </source>
</evidence>
<dbReference type="InterPro" id="IPR015262">
    <property type="entry name" value="tRNA_Ile_lys_synt_subst-bd"/>
</dbReference>
<keyword evidence="4 8" id="KW-0819">tRNA processing</keyword>
<proteinExistence type="inferred from homology"/>
<comment type="domain">
    <text evidence="8">The N-terminal region contains the highly conserved SGGXDS motif, predicted to be a P-loop motif involved in ATP binding.</text>
</comment>
<dbReference type="InterPro" id="IPR012795">
    <property type="entry name" value="tRNA_Ile_lys_synt_N"/>
</dbReference>
<protein>
    <recommendedName>
        <fullName evidence="8">tRNA(Ile)-lysidine synthase</fullName>
        <ecNumber evidence="8">6.3.4.19</ecNumber>
    </recommendedName>
    <alternativeName>
        <fullName evidence="8">tRNA(Ile)-2-lysyl-cytidine synthase</fullName>
    </alternativeName>
    <alternativeName>
        <fullName evidence="8">tRNA(Ile)-lysidine synthetase</fullName>
    </alternativeName>
</protein>
<evidence type="ECO:0000256" key="8">
    <source>
        <dbReference type="HAMAP-Rule" id="MF_01161"/>
    </source>
</evidence>
<dbReference type="RefSeq" id="WP_104356859.1">
    <property type="nucleotide sequence ID" value="NZ_CP064338.1"/>
</dbReference>
<comment type="caution">
    <text evidence="9">The sequence shown here is derived from an EMBL/GenBank/DDBJ whole genome shotgun (WGS) entry which is preliminary data.</text>
</comment>
<dbReference type="GO" id="GO:0005524">
    <property type="term" value="F:ATP binding"/>
    <property type="evidence" value="ECO:0007669"/>
    <property type="project" value="UniProtKB-UniRule"/>
</dbReference>
<dbReference type="CDD" id="cd01992">
    <property type="entry name" value="TilS_N"/>
    <property type="match status" value="1"/>
</dbReference>
<dbReference type="NCBIfam" id="TIGR02432">
    <property type="entry name" value="lysidine_TilS_N"/>
    <property type="match status" value="1"/>
</dbReference>
<keyword evidence="5 8" id="KW-0547">Nucleotide-binding</keyword>
<dbReference type="SUPFAM" id="SSF82829">
    <property type="entry name" value="MesJ substrate recognition domain-like"/>
    <property type="match status" value="1"/>
</dbReference>
<dbReference type="SMART" id="SM00977">
    <property type="entry name" value="TilS_C"/>
    <property type="match status" value="1"/>
</dbReference>
<dbReference type="NCBIfam" id="TIGR02433">
    <property type="entry name" value="lysidine_TilS_C"/>
    <property type="match status" value="1"/>
</dbReference>
<comment type="similarity">
    <text evidence="8">Belongs to the tRNA(Ile)-lysidine synthase family.</text>
</comment>
<dbReference type="SUPFAM" id="SSF56037">
    <property type="entry name" value="PheT/TilS domain"/>
    <property type="match status" value="1"/>
</dbReference>
<evidence type="ECO:0000256" key="3">
    <source>
        <dbReference type="ARBA" id="ARBA00022598"/>
    </source>
</evidence>
<dbReference type="AlphaFoldDB" id="A0A2S5T618"/>
<evidence type="ECO:0000313" key="9">
    <source>
        <dbReference type="EMBL" id="PPE70307.1"/>
    </source>
</evidence>
<evidence type="ECO:0000256" key="7">
    <source>
        <dbReference type="ARBA" id="ARBA00048539"/>
    </source>
</evidence>
<dbReference type="EC" id="6.3.4.19" evidence="8"/>
<dbReference type="Pfam" id="PF09179">
    <property type="entry name" value="TilS"/>
    <property type="match status" value="1"/>
</dbReference>